<keyword evidence="2 7" id="KW-0812">Transmembrane</keyword>
<evidence type="ECO:0000256" key="4">
    <source>
        <dbReference type="ARBA" id="ARBA00023136"/>
    </source>
</evidence>
<protein>
    <recommendedName>
        <fullName evidence="8">Rhodopsin domain-containing protein</fullName>
    </recommendedName>
</protein>
<evidence type="ECO:0000259" key="8">
    <source>
        <dbReference type="Pfam" id="PF20684"/>
    </source>
</evidence>
<evidence type="ECO:0000256" key="1">
    <source>
        <dbReference type="ARBA" id="ARBA00004141"/>
    </source>
</evidence>
<feature type="compositionally biased region" description="Polar residues" evidence="6">
    <location>
        <begin position="187"/>
        <end position="196"/>
    </location>
</feature>
<evidence type="ECO:0000256" key="2">
    <source>
        <dbReference type="ARBA" id="ARBA00022692"/>
    </source>
</evidence>
<keyword evidence="4 7" id="KW-0472">Membrane</keyword>
<reference evidence="9 10" key="1">
    <citation type="submission" date="2019-04" db="EMBL/GenBank/DDBJ databases">
        <title>Fungal friends and foes A comparative genomics study of 23 Aspergillus species from section Flavi.</title>
        <authorList>
            <consortium name="DOE Joint Genome Institute"/>
            <person name="Kjaerbolling I."/>
            <person name="Vesth T.C."/>
            <person name="Frisvad J.C."/>
            <person name="Nybo J.L."/>
            <person name="Theobald S."/>
            <person name="Kildgaard S."/>
            <person name="Petersen T.I."/>
            <person name="Kuo A."/>
            <person name="Sato A."/>
            <person name="Lyhne E.K."/>
            <person name="Kogle M.E."/>
            <person name="Wiebenga A."/>
            <person name="Kun R.S."/>
            <person name="Lubbers R.J."/>
            <person name="Makela M.R."/>
            <person name="Barry K."/>
            <person name="Chovatia M."/>
            <person name="Clum A."/>
            <person name="Daum C."/>
            <person name="Haridas S."/>
            <person name="He G."/>
            <person name="LaButti K."/>
            <person name="Lipzen A."/>
            <person name="Mondo S."/>
            <person name="Pangilinan J."/>
            <person name="Riley R."/>
            <person name="Salamov A."/>
            <person name="Simmons B.A."/>
            <person name="Magnuson J.K."/>
            <person name="Henrissat B."/>
            <person name="Mortensen U.H."/>
            <person name="Larsen T.O."/>
            <person name="De vries R.P."/>
            <person name="Grigoriev I.V."/>
            <person name="Machida M."/>
            <person name="Baker S.E."/>
            <person name="Andersen M.R."/>
        </authorList>
    </citation>
    <scope>NUCLEOTIDE SEQUENCE [LARGE SCALE GENOMIC DNA]</scope>
    <source>
        <strain evidence="9 10">CBS 126849</strain>
    </source>
</reference>
<proteinExistence type="inferred from homology"/>
<feature type="transmembrane region" description="Helical" evidence="7">
    <location>
        <begin position="30"/>
        <end position="49"/>
    </location>
</feature>
<evidence type="ECO:0000256" key="6">
    <source>
        <dbReference type="SAM" id="MobiDB-lite"/>
    </source>
</evidence>
<gene>
    <name evidence="9" type="ORF">BDV33DRAFT_210702</name>
</gene>
<dbReference type="Proteomes" id="UP000326799">
    <property type="component" value="Unassembled WGS sequence"/>
</dbReference>
<evidence type="ECO:0000256" key="7">
    <source>
        <dbReference type="SAM" id="Phobius"/>
    </source>
</evidence>
<dbReference type="Pfam" id="PF20684">
    <property type="entry name" value="Fung_rhodopsin"/>
    <property type="match status" value="1"/>
</dbReference>
<evidence type="ECO:0000256" key="5">
    <source>
        <dbReference type="ARBA" id="ARBA00038359"/>
    </source>
</evidence>
<name>A0A5N6E5S7_9EURO</name>
<dbReference type="GO" id="GO:0016020">
    <property type="term" value="C:membrane"/>
    <property type="evidence" value="ECO:0007669"/>
    <property type="project" value="UniProtKB-SubCell"/>
</dbReference>
<dbReference type="PANTHER" id="PTHR33048">
    <property type="entry name" value="PTH11-LIKE INTEGRAL MEMBRANE PROTEIN (AFU_ORTHOLOGUE AFUA_5G11245)"/>
    <property type="match status" value="1"/>
</dbReference>
<dbReference type="EMBL" id="ML733784">
    <property type="protein sequence ID" value="KAB8212926.1"/>
    <property type="molecule type" value="Genomic_DNA"/>
</dbReference>
<evidence type="ECO:0000313" key="10">
    <source>
        <dbReference type="Proteomes" id="UP000326799"/>
    </source>
</evidence>
<dbReference type="InterPro" id="IPR052337">
    <property type="entry name" value="SAT4-like"/>
</dbReference>
<sequence>MAFNISSDMLMLCIPLPLLISTNLPLRSKITLVGIFSIGIFIIICATLSKVYSFKDRFSPVWLFWYVREASTAICVANIPSCWSLVRRVFNLSSWTGSSHSQGRTHRYNPYGYEMGTHIRTRGATAFRKTRFGASVAMSGARKTESAEEIINADREQANQGIPLEIWHHTSIHVTEGQLEPNDNHKGPTTTVPGRG</sequence>
<keyword evidence="10" id="KW-1185">Reference proteome</keyword>
<feature type="region of interest" description="Disordered" evidence="6">
    <location>
        <begin position="177"/>
        <end position="196"/>
    </location>
</feature>
<evidence type="ECO:0000313" key="9">
    <source>
        <dbReference type="EMBL" id="KAB8212926.1"/>
    </source>
</evidence>
<accession>A0A5N6E5S7</accession>
<dbReference type="PANTHER" id="PTHR33048:SF110">
    <property type="entry name" value="UBID FAMILY DECARBOXYLASE"/>
    <property type="match status" value="1"/>
</dbReference>
<comment type="subcellular location">
    <subcellularLocation>
        <location evidence="1">Membrane</location>
        <topology evidence="1">Multi-pass membrane protein</topology>
    </subcellularLocation>
</comment>
<evidence type="ECO:0000256" key="3">
    <source>
        <dbReference type="ARBA" id="ARBA00022989"/>
    </source>
</evidence>
<dbReference type="AlphaFoldDB" id="A0A5N6E5S7"/>
<organism evidence="9 10">
    <name type="scientific">Aspergillus novoparasiticus</name>
    <dbReference type="NCBI Taxonomy" id="986946"/>
    <lineage>
        <taxon>Eukaryota</taxon>
        <taxon>Fungi</taxon>
        <taxon>Dikarya</taxon>
        <taxon>Ascomycota</taxon>
        <taxon>Pezizomycotina</taxon>
        <taxon>Eurotiomycetes</taxon>
        <taxon>Eurotiomycetidae</taxon>
        <taxon>Eurotiales</taxon>
        <taxon>Aspergillaceae</taxon>
        <taxon>Aspergillus</taxon>
        <taxon>Aspergillus subgen. Circumdati</taxon>
    </lineage>
</organism>
<feature type="domain" description="Rhodopsin" evidence="8">
    <location>
        <begin position="2"/>
        <end position="88"/>
    </location>
</feature>
<keyword evidence="3 7" id="KW-1133">Transmembrane helix</keyword>
<comment type="similarity">
    <text evidence="5">Belongs to the SAT4 family.</text>
</comment>
<dbReference type="InterPro" id="IPR049326">
    <property type="entry name" value="Rhodopsin_dom_fungi"/>
</dbReference>